<dbReference type="Pfam" id="PF18545">
    <property type="entry name" value="HalOD1"/>
    <property type="match status" value="1"/>
</dbReference>
<dbReference type="Proteomes" id="UP001254813">
    <property type="component" value="Unassembled WGS sequence"/>
</dbReference>
<accession>A0ABU2FY59</accession>
<protein>
    <recommendedName>
        <fullName evidence="1">Halobacterial output domain-containing protein</fullName>
    </recommendedName>
</protein>
<name>A0ABU2FY59_9EURY</name>
<dbReference type="EMBL" id="JAMQOQ010000001">
    <property type="protein sequence ID" value="MDS0293014.1"/>
    <property type="molecule type" value="Genomic_DNA"/>
</dbReference>
<feature type="domain" description="Halobacterial output" evidence="1">
    <location>
        <begin position="25"/>
        <end position="90"/>
    </location>
</feature>
<reference evidence="2 3" key="1">
    <citation type="submission" date="2022-06" db="EMBL/GenBank/DDBJ databases">
        <title>Halogeometricum sp. a new haloarchaeum isolate from saline soil.</title>
        <authorList>
            <person name="Strakova D."/>
            <person name="Galisteo C."/>
            <person name="Sanchez-Porro C."/>
            <person name="Ventosa A."/>
        </authorList>
    </citation>
    <scope>NUCLEOTIDE SEQUENCE [LARGE SCALE GENOMIC DNA]</scope>
    <source>
        <strain evidence="3">S3BR25-2</strain>
    </source>
</reference>
<evidence type="ECO:0000313" key="3">
    <source>
        <dbReference type="Proteomes" id="UP001254813"/>
    </source>
</evidence>
<dbReference type="InterPro" id="IPR040624">
    <property type="entry name" value="HalOD1"/>
</dbReference>
<dbReference type="RefSeq" id="WP_310926848.1">
    <property type="nucleotide sequence ID" value="NZ_JAMQOQ010000001.1"/>
</dbReference>
<proteinExistence type="predicted"/>
<comment type="caution">
    <text evidence="2">The sequence shown here is derived from an EMBL/GenBank/DDBJ whole genome shotgun (WGS) entry which is preliminary data.</text>
</comment>
<evidence type="ECO:0000259" key="1">
    <source>
        <dbReference type="Pfam" id="PF18545"/>
    </source>
</evidence>
<organism evidence="2 3">
    <name type="scientific">Halogeometricum luteum</name>
    <dbReference type="NCBI Taxonomy" id="2950537"/>
    <lineage>
        <taxon>Archaea</taxon>
        <taxon>Methanobacteriati</taxon>
        <taxon>Methanobacteriota</taxon>
        <taxon>Stenosarchaea group</taxon>
        <taxon>Halobacteria</taxon>
        <taxon>Halobacteriales</taxon>
        <taxon>Haloferacaceae</taxon>
        <taxon>Halogeometricum</taxon>
    </lineage>
</organism>
<keyword evidence="3" id="KW-1185">Reference proteome</keyword>
<evidence type="ECO:0000313" key="2">
    <source>
        <dbReference type="EMBL" id="MDS0293014.1"/>
    </source>
</evidence>
<gene>
    <name evidence="2" type="ORF">NDI79_02370</name>
</gene>
<sequence>MTDTGVESADAGEGAIGGFDRRADEASLVEAVVEGVAAALGSTPMDLPPLSREVDLEAVATLGAIPGTSVGFEVCDCAVVVGDDGRVSVSVPRLGGERA</sequence>